<feature type="transmembrane region" description="Helical" evidence="9">
    <location>
        <begin position="423"/>
        <end position="444"/>
    </location>
</feature>
<evidence type="ECO:0000256" key="2">
    <source>
        <dbReference type="ARBA" id="ARBA00005814"/>
    </source>
</evidence>
<dbReference type="GO" id="GO:0005524">
    <property type="term" value="F:ATP binding"/>
    <property type="evidence" value="ECO:0007669"/>
    <property type="project" value="UniProtKB-KW"/>
</dbReference>
<dbReference type="SUPFAM" id="SSF52540">
    <property type="entry name" value="P-loop containing nucleoside triphosphate hydrolases"/>
    <property type="match status" value="1"/>
</dbReference>
<dbReference type="HOGENOM" id="CLU_000604_57_6_1"/>
<dbReference type="InterPro" id="IPR013525">
    <property type="entry name" value="ABC2_TM"/>
</dbReference>
<protein>
    <recommendedName>
        <fullName evidence="10">ABC transporter domain-containing protein</fullName>
    </recommendedName>
</protein>
<dbReference type="Pfam" id="PF00005">
    <property type="entry name" value="ABC_tran"/>
    <property type="match status" value="1"/>
</dbReference>
<dbReference type="InterPro" id="IPR050352">
    <property type="entry name" value="ABCG_transporters"/>
</dbReference>
<evidence type="ECO:0000256" key="1">
    <source>
        <dbReference type="ARBA" id="ARBA00004141"/>
    </source>
</evidence>
<dbReference type="PANTHER" id="PTHR48041">
    <property type="entry name" value="ABC TRANSPORTER G FAMILY MEMBER 28"/>
    <property type="match status" value="1"/>
</dbReference>
<keyword evidence="6" id="KW-0067">ATP-binding</keyword>
<dbReference type="GeneTree" id="ENSGT00940000167029"/>
<dbReference type="InterPro" id="IPR043926">
    <property type="entry name" value="ABCG_dom"/>
</dbReference>
<dbReference type="InterPro" id="IPR017871">
    <property type="entry name" value="ABC_transporter-like_CS"/>
</dbReference>
<evidence type="ECO:0000256" key="3">
    <source>
        <dbReference type="ARBA" id="ARBA00022448"/>
    </source>
</evidence>
<dbReference type="GO" id="GO:0005886">
    <property type="term" value="C:plasma membrane"/>
    <property type="evidence" value="ECO:0007669"/>
    <property type="project" value="TreeGrafter"/>
</dbReference>
<comment type="similarity">
    <text evidence="2">Belongs to the ABC transporter superfamily. ABCG family. Eye pigment precursor importer (TC 3.A.1.204) subfamily.</text>
</comment>
<dbReference type="Proteomes" id="UP000007875">
    <property type="component" value="Unassembled WGS sequence"/>
</dbReference>
<dbReference type="AlphaFoldDB" id="H2Z564"/>
<evidence type="ECO:0000256" key="7">
    <source>
        <dbReference type="ARBA" id="ARBA00022989"/>
    </source>
</evidence>
<feature type="transmembrane region" description="Helical" evidence="9">
    <location>
        <begin position="315"/>
        <end position="333"/>
    </location>
</feature>
<evidence type="ECO:0000256" key="6">
    <source>
        <dbReference type="ARBA" id="ARBA00022840"/>
    </source>
</evidence>
<evidence type="ECO:0000256" key="4">
    <source>
        <dbReference type="ARBA" id="ARBA00022692"/>
    </source>
</evidence>
<dbReference type="SMART" id="SM00382">
    <property type="entry name" value="AAA"/>
    <property type="match status" value="1"/>
</dbReference>
<dbReference type="InterPro" id="IPR027417">
    <property type="entry name" value="P-loop_NTPase"/>
</dbReference>
<sequence>VSGFAKPGSLLAVIGSSGSGKTTLLNVLNGRNAKSLDVTGEILANGVSMGPDISKISAYVQQDDLFMGELTVKEHLMFAARLRMEASLSSQDRVERVNDVMTQMRLVGCKNRRICTIGGDKVLSGGELKRLGVASELLAKPSILFLDEPTSGLDAFLAKVMVECLKQVSELGCTVICTIHQPSSEVFELFDDLMILSMGRVVYHGEAAAAMQHYTENGSVCPPNYNPADFYINELSFLPGDEDKAREKINKLADSFEKSERYKELGSLHSKSNEASNVAMVRTKNVVVSFLQQLLPCIERSFRISFRNYQLRARLISNSLAGLIMGLVYLRAYNTPYQSEEVLDVNGLFFLIIMTATINGLITSFPTQIDVAQREHRSALYSVLVFYLAKNIAELLSFILMPTLQCVLVYFMAGLYPGVREFFLFWLISVVVINTCVSLGYFISCISKSREMAMSLIAPFVLPTMYLTDHTFPPFRNVRIYLKWIKYISWFHYTNKLFMINQWSMV</sequence>
<accession>H2Z564</accession>
<dbReference type="CDD" id="cd03213">
    <property type="entry name" value="ABCG_EPDR"/>
    <property type="match status" value="1"/>
</dbReference>
<dbReference type="PROSITE" id="PS50893">
    <property type="entry name" value="ABC_TRANSPORTER_2"/>
    <property type="match status" value="1"/>
</dbReference>
<keyword evidence="7 9" id="KW-1133">Transmembrane helix</keyword>
<evidence type="ECO:0000256" key="5">
    <source>
        <dbReference type="ARBA" id="ARBA00022741"/>
    </source>
</evidence>
<dbReference type="PANTHER" id="PTHR48041:SF139">
    <property type="entry name" value="PROTEIN SCARLET"/>
    <property type="match status" value="1"/>
</dbReference>
<dbReference type="PROSITE" id="PS00211">
    <property type="entry name" value="ABC_TRANSPORTER_1"/>
    <property type="match status" value="1"/>
</dbReference>
<dbReference type="Gene3D" id="3.40.50.300">
    <property type="entry name" value="P-loop containing nucleotide triphosphate hydrolases"/>
    <property type="match status" value="1"/>
</dbReference>
<evidence type="ECO:0000256" key="9">
    <source>
        <dbReference type="SAM" id="Phobius"/>
    </source>
</evidence>
<evidence type="ECO:0000259" key="10">
    <source>
        <dbReference type="PROSITE" id="PS50893"/>
    </source>
</evidence>
<feature type="domain" description="ABC transporter" evidence="10">
    <location>
        <begin position="1"/>
        <end position="223"/>
    </location>
</feature>
<dbReference type="Ensembl" id="ENSCSAVT00000012874.1">
    <property type="protein sequence ID" value="ENSCSAVP00000012726.1"/>
    <property type="gene ID" value="ENSCSAVG00000007468.1"/>
</dbReference>
<name>H2Z564_CIOSA</name>
<keyword evidence="5" id="KW-0547">Nucleotide-binding</keyword>
<evidence type="ECO:0000313" key="11">
    <source>
        <dbReference type="Ensembl" id="ENSCSAVP00000012726.1"/>
    </source>
</evidence>
<reference evidence="11" key="3">
    <citation type="submission" date="2025-09" db="UniProtKB">
        <authorList>
            <consortium name="Ensembl"/>
        </authorList>
    </citation>
    <scope>IDENTIFICATION</scope>
</reference>
<keyword evidence="8 9" id="KW-0472">Membrane</keyword>
<feature type="transmembrane region" description="Helical" evidence="9">
    <location>
        <begin position="345"/>
        <end position="367"/>
    </location>
</feature>
<feature type="transmembrane region" description="Helical" evidence="9">
    <location>
        <begin position="379"/>
        <end position="411"/>
    </location>
</feature>
<reference evidence="12" key="1">
    <citation type="submission" date="2003-08" db="EMBL/GenBank/DDBJ databases">
        <authorList>
            <person name="Birren B."/>
            <person name="Nusbaum C."/>
            <person name="Abebe A."/>
            <person name="Abouelleil A."/>
            <person name="Adekoya E."/>
            <person name="Ait-zahra M."/>
            <person name="Allen N."/>
            <person name="Allen T."/>
            <person name="An P."/>
            <person name="Anderson M."/>
            <person name="Anderson S."/>
            <person name="Arachchi H."/>
            <person name="Armbruster J."/>
            <person name="Bachantsang P."/>
            <person name="Baldwin J."/>
            <person name="Barry A."/>
            <person name="Bayul T."/>
            <person name="Blitshsteyn B."/>
            <person name="Bloom T."/>
            <person name="Blye J."/>
            <person name="Boguslavskiy L."/>
            <person name="Borowsky M."/>
            <person name="Boukhgalter B."/>
            <person name="Brunache A."/>
            <person name="Butler J."/>
            <person name="Calixte N."/>
            <person name="Calvo S."/>
            <person name="Camarata J."/>
            <person name="Campo K."/>
            <person name="Chang J."/>
            <person name="Cheshatsang Y."/>
            <person name="Citroen M."/>
            <person name="Collymore A."/>
            <person name="Considine T."/>
            <person name="Cook A."/>
            <person name="Cooke P."/>
            <person name="Corum B."/>
            <person name="Cuomo C."/>
            <person name="David R."/>
            <person name="Dawoe T."/>
            <person name="Degray S."/>
            <person name="Dodge S."/>
            <person name="Dooley K."/>
            <person name="Dorje P."/>
            <person name="Dorjee K."/>
            <person name="Dorris L."/>
            <person name="Duffey N."/>
            <person name="Dupes A."/>
            <person name="Elkins T."/>
            <person name="Engels R."/>
            <person name="Erickson J."/>
            <person name="Farina A."/>
            <person name="Faro S."/>
            <person name="Ferreira P."/>
            <person name="Fischer H."/>
            <person name="Fitzgerald M."/>
            <person name="Foley K."/>
            <person name="Gage D."/>
            <person name="Galagan J."/>
            <person name="Gearin G."/>
            <person name="Gnerre S."/>
            <person name="Gnirke A."/>
            <person name="Goyette A."/>
            <person name="Graham J."/>
            <person name="Grandbois E."/>
            <person name="Gyaltsen K."/>
            <person name="Hafez N."/>
            <person name="Hagopian D."/>
            <person name="Hagos B."/>
            <person name="Hall J."/>
            <person name="Hatcher B."/>
            <person name="Heller A."/>
            <person name="Higgins H."/>
            <person name="Honan T."/>
            <person name="Horn A."/>
            <person name="Houde N."/>
            <person name="Hughes L."/>
            <person name="Hulme W."/>
            <person name="Husby E."/>
            <person name="Iliev I."/>
            <person name="Jaffe D."/>
            <person name="Jones C."/>
            <person name="Kamal M."/>
            <person name="Kamat A."/>
            <person name="Kamvysselis M."/>
            <person name="Karlsson E."/>
            <person name="Kells C."/>
            <person name="Kieu A."/>
            <person name="Kisner P."/>
            <person name="Kodira C."/>
            <person name="Kulbokas E."/>
            <person name="Labutti K."/>
            <person name="Lama D."/>
            <person name="Landers T."/>
            <person name="Leger J."/>
            <person name="Levine S."/>
            <person name="Lewis D."/>
            <person name="Lewis T."/>
            <person name="Lindblad-toh K."/>
            <person name="Liu X."/>
            <person name="Lokyitsang T."/>
            <person name="Lokyitsang Y."/>
            <person name="Lucien O."/>
            <person name="Lui A."/>
            <person name="Ma L.J."/>
            <person name="Mabbitt R."/>
            <person name="Macdonald J."/>
            <person name="Maclean C."/>
            <person name="Major J."/>
            <person name="Manning J."/>
            <person name="Marabella R."/>
            <person name="Maru K."/>
            <person name="Matthews C."/>
            <person name="Mauceli E."/>
            <person name="Mccarthy M."/>
            <person name="Mcdonough S."/>
            <person name="Mcghee T."/>
            <person name="Meldrim J."/>
            <person name="Meneus L."/>
            <person name="Mesirov J."/>
            <person name="Mihalev A."/>
            <person name="Mihova T."/>
            <person name="Mikkelsen T."/>
            <person name="Mlenga V."/>
            <person name="Moru K."/>
            <person name="Mozes J."/>
            <person name="Mulrain L."/>
            <person name="Munson G."/>
            <person name="Naylor J."/>
            <person name="Newes C."/>
            <person name="Nguyen C."/>
            <person name="Nguyen N."/>
            <person name="Nguyen T."/>
            <person name="Nicol R."/>
            <person name="Nielsen C."/>
            <person name="Nizzari M."/>
            <person name="Norbu C."/>
            <person name="Norbu N."/>
            <person name="O'donnell P."/>
            <person name="Okoawo O."/>
            <person name="O'leary S."/>
            <person name="Omotosho B."/>
            <person name="O'neill K."/>
            <person name="Osman S."/>
            <person name="Parker S."/>
            <person name="Perrin D."/>
            <person name="Phunkhang P."/>
            <person name="Piqani B."/>
            <person name="Purcell S."/>
            <person name="Rachupka T."/>
            <person name="Ramasamy U."/>
            <person name="Rameau R."/>
            <person name="Ray V."/>
            <person name="Raymond C."/>
            <person name="Retta R."/>
            <person name="Richardson S."/>
            <person name="Rise C."/>
            <person name="Rodriguez J."/>
            <person name="Rogers J."/>
            <person name="Rogov P."/>
            <person name="Rutman M."/>
            <person name="Schupbach R."/>
            <person name="Seaman C."/>
            <person name="Settipalli S."/>
            <person name="Sharpe T."/>
            <person name="Sheridan J."/>
            <person name="Sherpa N."/>
            <person name="Shi J."/>
            <person name="Smirnov S."/>
            <person name="Smith C."/>
            <person name="Sougnez C."/>
            <person name="Spencer B."/>
            <person name="Stalker J."/>
            <person name="Stange-thomann N."/>
            <person name="Stavropoulos S."/>
            <person name="Stetson K."/>
            <person name="Stone C."/>
            <person name="Stone S."/>
            <person name="Stubbs M."/>
            <person name="Talamas J."/>
            <person name="Tchuinga P."/>
            <person name="Tenzing P."/>
            <person name="Tesfaye S."/>
            <person name="Theodore J."/>
            <person name="Thoulutsang Y."/>
            <person name="Topham K."/>
            <person name="Towey S."/>
            <person name="Tsamla T."/>
            <person name="Tsomo N."/>
            <person name="Vallee D."/>
            <person name="Vassiliev H."/>
            <person name="Venkataraman V."/>
            <person name="Vinson J."/>
            <person name="Vo A."/>
            <person name="Wade C."/>
            <person name="Wang S."/>
            <person name="Wangchuk T."/>
            <person name="Wangdi T."/>
            <person name="Whittaker C."/>
            <person name="Wilkinson J."/>
            <person name="Wu Y."/>
            <person name="Wyman D."/>
            <person name="Yadav S."/>
            <person name="Yang S."/>
            <person name="Yang X."/>
            <person name="Yeager S."/>
            <person name="Yee E."/>
            <person name="Young G."/>
            <person name="Zainoun J."/>
            <person name="Zembeck L."/>
            <person name="Zimmer A."/>
            <person name="Zody M."/>
            <person name="Lander E."/>
        </authorList>
    </citation>
    <scope>NUCLEOTIDE SEQUENCE [LARGE SCALE GENOMIC DNA]</scope>
</reference>
<keyword evidence="4 9" id="KW-0812">Transmembrane</keyword>
<proteinExistence type="inferred from homology"/>
<dbReference type="InterPro" id="IPR003593">
    <property type="entry name" value="AAA+_ATPase"/>
</dbReference>
<dbReference type="GO" id="GO:0016887">
    <property type="term" value="F:ATP hydrolysis activity"/>
    <property type="evidence" value="ECO:0007669"/>
    <property type="project" value="InterPro"/>
</dbReference>
<evidence type="ECO:0000256" key="8">
    <source>
        <dbReference type="ARBA" id="ARBA00023136"/>
    </source>
</evidence>
<evidence type="ECO:0000313" key="12">
    <source>
        <dbReference type="Proteomes" id="UP000007875"/>
    </source>
</evidence>
<organism evidence="11 12">
    <name type="scientific">Ciona savignyi</name>
    <name type="common">Pacific transparent sea squirt</name>
    <dbReference type="NCBI Taxonomy" id="51511"/>
    <lineage>
        <taxon>Eukaryota</taxon>
        <taxon>Metazoa</taxon>
        <taxon>Chordata</taxon>
        <taxon>Tunicata</taxon>
        <taxon>Ascidiacea</taxon>
        <taxon>Phlebobranchia</taxon>
        <taxon>Cionidae</taxon>
        <taxon>Ciona</taxon>
    </lineage>
</organism>
<reference evidence="11" key="2">
    <citation type="submission" date="2025-08" db="UniProtKB">
        <authorList>
            <consortium name="Ensembl"/>
        </authorList>
    </citation>
    <scope>IDENTIFICATION</scope>
</reference>
<keyword evidence="12" id="KW-1185">Reference proteome</keyword>
<keyword evidence="3" id="KW-0813">Transport</keyword>
<dbReference type="Pfam" id="PF19055">
    <property type="entry name" value="ABC2_membrane_7"/>
    <property type="match status" value="1"/>
</dbReference>
<dbReference type="GO" id="GO:0140359">
    <property type="term" value="F:ABC-type transporter activity"/>
    <property type="evidence" value="ECO:0007669"/>
    <property type="project" value="InterPro"/>
</dbReference>
<comment type="subcellular location">
    <subcellularLocation>
        <location evidence="1">Membrane</location>
        <topology evidence="1">Multi-pass membrane protein</topology>
    </subcellularLocation>
</comment>
<dbReference type="InterPro" id="IPR003439">
    <property type="entry name" value="ABC_transporter-like_ATP-bd"/>
</dbReference>
<dbReference type="Pfam" id="PF01061">
    <property type="entry name" value="ABC2_membrane"/>
    <property type="match status" value="1"/>
</dbReference>